<keyword evidence="2" id="KW-0430">Lectin</keyword>
<organism evidence="6 7">
    <name type="scientific">Clytia hemisphaerica</name>
    <dbReference type="NCBI Taxonomy" id="252671"/>
    <lineage>
        <taxon>Eukaryota</taxon>
        <taxon>Metazoa</taxon>
        <taxon>Cnidaria</taxon>
        <taxon>Hydrozoa</taxon>
        <taxon>Hydroidolina</taxon>
        <taxon>Leptothecata</taxon>
        <taxon>Obeliida</taxon>
        <taxon>Clytiidae</taxon>
        <taxon>Clytia</taxon>
    </lineage>
</organism>
<sequence length="208" mass="23707">DDAVSTCKTIKDVIPTTSSGFYFIAYGQYVVEYYCDMTTDSGGWTMFTNVTVATSTDAQNNIYDNIKQEYLGSMENVKTGRYALHTATLEWIQEKTGFSEMRIKCHKPSLGFHVDVLLNYASEIFGNSPSKNVHSPADFRPLPDDTRYSQVSGQWVKGTIWYTHILYVGAKYHIIIDRTDRWECGDYVGVQPSGVTYSPIGNWQFFFR</sequence>
<accession>A0A7M5XLL7</accession>
<dbReference type="OrthoDB" id="5946336at2759"/>
<evidence type="ECO:0000313" key="6">
    <source>
        <dbReference type="EnsemblMetazoa" id="CLYHEMP025968.1"/>
    </source>
</evidence>
<dbReference type="AlphaFoldDB" id="A0A7M5XLL7"/>
<dbReference type="EnsemblMetazoa" id="CLYHEMT025968.1">
    <property type="protein sequence ID" value="CLYHEMP025968.1"/>
    <property type="gene ID" value="CLYHEMG025968"/>
</dbReference>
<keyword evidence="1" id="KW-0479">Metal-binding</keyword>
<dbReference type="PANTHER" id="PTHR16146">
    <property type="entry name" value="INTELECTIN"/>
    <property type="match status" value="1"/>
</dbReference>
<dbReference type="InterPro" id="IPR036056">
    <property type="entry name" value="Fibrinogen-like_C"/>
</dbReference>
<proteinExistence type="predicted"/>
<dbReference type="Gene3D" id="3.90.215.10">
    <property type="entry name" value="Gamma Fibrinogen, chain A, domain 1"/>
    <property type="match status" value="1"/>
</dbReference>
<evidence type="ECO:0000259" key="5">
    <source>
        <dbReference type="Pfam" id="PF00147"/>
    </source>
</evidence>
<dbReference type="GO" id="GO:0070492">
    <property type="term" value="F:oligosaccharide binding"/>
    <property type="evidence" value="ECO:0007669"/>
    <property type="project" value="TreeGrafter"/>
</dbReference>
<evidence type="ECO:0000256" key="1">
    <source>
        <dbReference type="ARBA" id="ARBA00022723"/>
    </source>
</evidence>
<evidence type="ECO:0000313" key="7">
    <source>
        <dbReference type="Proteomes" id="UP000594262"/>
    </source>
</evidence>
<protein>
    <recommendedName>
        <fullName evidence="5">Fibrinogen C-terminal domain-containing protein</fullName>
    </recommendedName>
</protein>
<keyword evidence="4" id="KW-1015">Disulfide bond</keyword>
<dbReference type="Pfam" id="PF00147">
    <property type="entry name" value="Fibrinogen_C"/>
    <property type="match status" value="1"/>
</dbReference>
<evidence type="ECO:0000256" key="3">
    <source>
        <dbReference type="ARBA" id="ARBA00022837"/>
    </source>
</evidence>
<dbReference type="InterPro" id="IPR002181">
    <property type="entry name" value="Fibrinogen_a/b/g_C_dom"/>
</dbReference>
<name>A0A7M5XLL7_9CNID</name>
<evidence type="ECO:0000256" key="2">
    <source>
        <dbReference type="ARBA" id="ARBA00022734"/>
    </source>
</evidence>
<dbReference type="GO" id="GO:0046872">
    <property type="term" value="F:metal ion binding"/>
    <property type="evidence" value="ECO:0007669"/>
    <property type="project" value="UniProtKB-KW"/>
</dbReference>
<keyword evidence="7" id="KW-1185">Reference proteome</keyword>
<evidence type="ECO:0000256" key="4">
    <source>
        <dbReference type="ARBA" id="ARBA00023157"/>
    </source>
</evidence>
<reference evidence="6" key="1">
    <citation type="submission" date="2021-01" db="UniProtKB">
        <authorList>
            <consortium name="EnsemblMetazoa"/>
        </authorList>
    </citation>
    <scope>IDENTIFICATION</scope>
</reference>
<keyword evidence="3" id="KW-0106">Calcium</keyword>
<dbReference type="PANTHER" id="PTHR16146:SF46">
    <property type="entry name" value="INTELECTIN-1A-RELATED"/>
    <property type="match status" value="1"/>
</dbReference>
<feature type="domain" description="Fibrinogen C-terminal" evidence="5">
    <location>
        <begin position="17"/>
        <end position="104"/>
    </location>
</feature>
<dbReference type="GO" id="GO:0005615">
    <property type="term" value="C:extracellular space"/>
    <property type="evidence" value="ECO:0007669"/>
    <property type="project" value="TreeGrafter"/>
</dbReference>
<dbReference type="NCBIfam" id="NF040941">
    <property type="entry name" value="GGGWT_bact"/>
    <property type="match status" value="1"/>
</dbReference>
<dbReference type="InterPro" id="IPR014716">
    <property type="entry name" value="Fibrinogen_a/b/g_C_1"/>
</dbReference>
<dbReference type="Proteomes" id="UP000594262">
    <property type="component" value="Unplaced"/>
</dbReference>
<dbReference type="SUPFAM" id="SSF56496">
    <property type="entry name" value="Fibrinogen C-terminal domain-like"/>
    <property type="match status" value="1"/>
</dbReference>